<reference evidence="2" key="1">
    <citation type="submission" date="2021-06" db="EMBL/GenBank/DDBJ databases">
        <title>Parelaphostrongylus tenuis whole genome reference sequence.</title>
        <authorList>
            <person name="Garwood T.J."/>
            <person name="Larsen P.A."/>
            <person name="Fountain-Jones N.M."/>
            <person name="Garbe J.R."/>
            <person name="Macchietto M.G."/>
            <person name="Kania S.A."/>
            <person name="Gerhold R.W."/>
            <person name="Richards J.E."/>
            <person name="Wolf T.M."/>
        </authorList>
    </citation>
    <scope>NUCLEOTIDE SEQUENCE</scope>
    <source>
        <strain evidence="2">MNPRO001-30</strain>
        <tissue evidence="2">Meninges</tissue>
    </source>
</reference>
<comment type="caution">
    <text evidence="2">The sequence shown here is derived from an EMBL/GenBank/DDBJ whole genome shotgun (WGS) entry which is preliminary data.</text>
</comment>
<dbReference type="EMBL" id="JAHQIW010006405">
    <property type="protein sequence ID" value="KAJ1369094.1"/>
    <property type="molecule type" value="Genomic_DNA"/>
</dbReference>
<dbReference type="Proteomes" id="UP001196413">
    <property type="component" value="Unassembled WGS sequence"/>
</dbReference>
<feature type="region of interest" description="Disordered" evidence="1">
    <location>
        <begin position="53"/>
        <end position="74"/>
    </location>
</feature>
<name>A0AAD5WG58_PARTN</name>
<protein>
    <submittedName>
        <fullName evidence="2">Uncharacterized protein</fullName>
    </submittedName>
</protein>
<evidence type="ECO:0000313" key="3">
    <source>
        <dbReference type="Proteomes" id="UP001196413"/>
    </source>
</evidence>
<organism evidence="2 3">
    <name type="scientific">Parelaphostrongylus tenuis</name>
    <name type="common">Meningeal worm</name>
    <dbReference type="NCBI Taxonomy" id="148309"/>
    <lineage>
        <taxon>Eukaryota</taxon>
        <taxon>Metazoa</taxon>
        <taxon>Ecdysozoa</taxon>
        <taxon>Nematoda</taxon>
        <taxon>Chromadorea</taxon>
        <taxon>Rhabditida</taxon>
        <taxon>Rhabditina</taxon>
        <taxon>Rhabditomorpha</taxon>
        <taxon>Strongyloidea</taxon>
        <taxon>Metastrongylidae</taxon>
        <taxon>Parelaphostrongylus</taxon>
    </lineage>
</organism>
<sequence length="127" mass="14476">MCDEHPQTSIAPHRGFNSKARDILIGGSDSHRINMVNRSASEFDLRRKVVGFRNTESSDSSISPKTPGSTRQHSLPVEFDSIGERPMVQRHKKLEQIGKMMSCCELKHIEKPLITTYEEENIIKMPR</sequence>
<gene>
    <name evidence="2" type="ORF">KIN20_030489</name>
</gene>
<evidence type="ECO:0000313" key="2">
    <source>
        <dbReference type="EMBL" id="KAJ1369094.1"/>
    </source>
</evidence>
<keyword evidence="3" id="KW-1185">Reference proteome</keyword>
<feature type="compositionally biased region" description="Polar residues" evidence="1">
    <location>
        <begin position="54"/>
        <end position="73"/>
    </location>
</feature>
<accession>A0AAD5WG58</accession>
<dbReference type="AlphaFoldDB" id="A0AAD5WG58"/>
<evidence type="ECO:0000256" key="1">
    <source>
        <dbReference type="SAM" id="MobiDB-lite"/>
    </source>
</evidence>
<proteinExistence type="predicted"/>